<evidence type="ECO:0000313" key="1">
    <source>
        <dbReference type="EMBL" id="KAI0047129.1"/>
    </source>
</evidence>
<reference evidence="1" key="1">
    <citation type="submission" date="2021-02" db="EMBL/GenBank/DDBJ databases">
        <authorList>
            <consortium name="DOE Joint Genome Institute"/>
            <person name="Ahrendt S."/>
            <person name="Looney B.P."/>
            <person name="Miyauchi S."/>
            <person name="Morin E."/>
            <person name="Drula E."/>
            <person name="Courty P.E."/>
            <person name="Chicoki N."/>
            <person name="Fauchery L."/>
            <person name="Kohler A."/>
            <person name="Kuo A."/>
            <person name="Labutti K."/>
            <person name="Pangilinan J."/>
            <person name="Lipzen A."/>
            <person name="Riley R."/>
            <person name="Andreopoulos W."/>
            <person name="He G."/>
            <person name="Johnson J."/>
            <person name="Barry K.W."/>
            <person name="Grigoriev I.V."/>
            <person name="Nagy L."/>
            <person name="Hibbett D."/>
            <person name="Henrissat B."/>
            <person name="Matheny P.B."/>
            <person name="Labbe J."/>
            <person name="Martin F."/>
        </authorList>
    </citation>
    <scope>NUCLEOTIDE SEQUENCE</scope>
    <source>
        <strain evidence="1">FP105234-sp</strain>
    </source>
</reference>
<evidence type="ECO:0000313" key="2">
    <source>
        <dbReference type="Proteomes" id="UP000814033"/>
    </source>
</evidence>
<sequence length="259" mass="28819">MLYRFREAQAAELGRQELGLGTRSDRCPRMTSACKSFRECERWRGEILPGISRKVSEIQDGASALMREKRHWGTEIVALGGANNAGRNVVMLDDDGWEVPGTKGYKYFGRAKELPGVKELSESRKKKEDEETATQNFYNQGPCISWPRAKAQPPPSALPTSDQPQPPPTRNEKLRAVMPRRLHRHIPLAKRAKTDGFASASALDSAADLIAFHARAAAAYIAFLEPGSLMPLKLPTKEETESVSLDPRKRALVVEYFGN</sequence>
<gene>
    <name evidence="1" type="ORF">FA95DRAFT_1665351</name>
</gene>
<accession>A0ACB8RSY4</accession>
<protein>
    <submittedName>
        <fullName evidence="1">Uncharacterized protein</fullName>
    </submittedName>
</protein>
<dbReference type="EMBL" id="MU275910">
    <property type="protein sequence ID" value="KAI0047129.1"/>
    <property type="molecule type" value="Genomic_DNA"/>
</dbReference>
<comment type="caution">
    <text evidence="1">The sequence shown here is derived from an EMBL/GenBank/DDBJ whole genome shotgun (WGS) entry which is preliminary data.</text>
</comment>
<name>A0ACB8RSY4_9AGAM</name>
<proteinExistence type="predicted"/>
<organism evidence="1 2">
    <name type="scientific">Auriscalpium vulgare</name>
    <dbReference type="NCBI Taxonomy" id="40419"/>
    <lineage>
        <taxon>Eukaryota</taxon>
        <taxon>Fungi</taxon>
        <taxon>Dikarya</taxon>
        <taxon>Basidiomycota</taxon>
        <taxon>Agaricomycotina</taxon>
        <taxon>Agaricomycetes</taxon>
        <taxon>Russulales</taxon>
        <taxon>Auriscalpiaceae</taxon>
        <taxon>Auriscalpium</taxon>
    </lineage>
</organism>
<keyword evidence="2" id="KW-1185">Reference proteome</keyword>
<reference evidence="1" key="2">
    <citation type="journal article" date="2022" name="New Phytol.">
        <title>Evolutionary transition to the ectomycorrhizal habit in the genomes of a hyperdiverse lineage of mushroom-forming fungi.</title>
        <authorList>
            <person name="Looney B."/>
            <person name="Miyauchi S."/>
            <person name="Morin E."/>
            <person name="Drula E."/>
            <person name="Courty P.E."/>
            <person name="Kohler A."/>
            <person name="Kuo A."/>
            <person name="LaButti K."/>
            <person name="Pangilinan J."/>
            <person name="Lipzen A."/>
            <person name="Riley R."/>
            <person name="Andreopoulos W."/>
            <person name="He G."/>
            <person name="Johnson J."/>
            <person name="Nolan M."/>
            <person name="Tritt A."/>
            <person name="Barry K.W."/>
            <person name="Grigoriev I.V."/>
            <person name="Nagy L.G."/>
            <person name="Hibbett D."/>
            <person name="Henrissat B."/>
            <person name="Matheny P.B."/>
            <person name="Labbe J."/>
            <person name="Martin F.M."/>
        </authorList>
    </citation>
    <scope>NUCLEOTIDE SEQUENCE</scope>
    <source>
        <strain evidence="1">FP105234-sp</strain>
    </source>
</reference>
<dbReference type="Proteomes" id="UP000814033">
    <property type="component" value="Unassembled WGS sequence"/>
</dbReference>